<comment type="caution">
    <text evidence="2">The sequence shown here is derived from an EMBL/GenBank/DDBJ whole genome shotgun (WGS) entry which is preliminary data.</text>
</comment>
<dbReference type="AlphaFoldDB" id="A0A0F9Z9E2"/>
<feature type="region of interest" description="Disordered" evidence="1">
    <location>
        <begin position="74"/>
        <end position="123"/>
    </location>
</feature>
<proteinExistence type="predicted"/>
<evidence type="ECO:0000313" key="3">
    <source>
        <dbReference type="Proteomes" id="UP000034112"/>
    </source>
</evidence>
<sequence>MTLNQIAPVQGKTIISDDTSYERLIGKLPKLVRETIEFKYPNAEYKLMDDTDPTTLGDLYDKIIDEWKHLHNTGQLKQSQKDDHKKSGGGSKAADASNTNTRPSGNSPPRPQSHPTWGTCNKPCWDEETIVPNGNRGPYMGIQRGRDNICPRCRRGKNEHGGHPIGCQHYGSHHWHNNNPGSRSTEPSGNDDGDS</sequence>
<protein>
    <submittedName>
        <fullName evidence="2">Uncharacterized protein</fullName>
    </submittedName>
</protein>
<accession>A0A0F9Z9E2</accession>
<dbReference type="Proteomes" id="UP000034112">
    <property type="component" value="Unassembled WGS sequence"/>
</dbReference>
<organism evidence="2 3">
    <name type="scientific">Trichoderma harzianum</name>
    <name type="common">Hypocrea lixii</name>
    <dbReference type="NCBI Taxonomy" id="5544"/>
    <lineage>
        <taxon>Eukaryota</taxon>
        <taxon>Fungi</taxon>
        <taxon>Dikarya</taxon>
        <taxon>Ascomycota</taxon>
        <taxon>Pezizomycotina</taxon>
        <taxon>Sordariomycetes</taxon>
        <taxon>Hypocreomycetidae</taxon>
        <taxon>Hypocreales</taxon>
        <taxon>Hypocreaceae</taxon>
        <taxon>Trichoderma</taxon>
    </lineage>
</organism>
<feature type="compositionally biased region" description="Polar residues" evidence="1">
    <location>
        <begin position="177"/>
        <end position="188"/>
    </location>
</feature>
<evidence type="ECO:0000256" key="1">
    <source>
        <dbReference type="SAM" id="MobiDB-lite"/>
    </source>
</evidence>
<feature type="region of interest" description="Disordered" evidence="1">
    <location>
        <begin position="169"/>
        <end position="195"/>
    </location>
</feature>
<dbReference type="EMBL" id="JOKZ01000608">
    <property type="protein sequence ID" value="KKO97221.1"/>
    <property type="molecule type" value="Genomic_DNA"/>
</dbReference>
<name>A0A0F9Z9E2_TRIHA</name>
<reference evidence="3" key="1">
    <citation type="journal article" date="2015" name="Genome Announc.">
        <title>Draft whole-genome sequence of the biocontrol agent Trichoderma harzianum T6776.</title>
        <authorList>
            <person name="Baroncelli R."/>
            <person name="Piaggeschi G."/>
            <person name="Fiorini L."/>
            <person name="Bertolini E."/>
            <person name="Zapparata A."/>
            <person name="Pe M.E."/>
            <person name="Sarrocco S."/>
            <person name="Vannacci G."/>
        </authorList>
    </citation>
    <scope>NUCLEOTIDE SEQUENCE [LARGE SCALE GENOMIC DNA]</scope>
    <source>
        <strain evidence="3">T6776</strain>
    </source>
</reference>
<evidence type="ECO:0000313" key="2">
    <source>
        <dbReference type="EMBL" id="KKO97221.1"/>
    </source>
</evidence>
<gene>
    <name evidence="2" type="ORF">THAR02_10676</name>
</gene>